<gene>
    <name evidence="1" type="ORF">AMAG_11554</name>
</gene>
<evidence type="ECO:0000313" key="1">
    <source>
        <dbReference type="EMBL" id="KNE66414.1"/>
    </source>
</evidence>
<dbReference type="AlphaFoldDB" id="A0A0L0SVP2"/>
<reference evidence="1 2" key="1">
    <citation type="submission" date="2009-11" db="EMBL/GenBank/DDBJ databases">
        <title>Annotation of Allomyces macrogynus ATCC 38327.</title>
        <authorList>
            <consortium name="The Broad Institute Genome Sequencing Platform"/>
            <person name="Russ C."/>
            <person name="Cuomo C."/>
            <person name="Burger G."/>
            <person name="Gray M.W."/>
            <person name="Holland P.W.H."/>
            <person name="King N."/>
            <person name="Lang F.B.F."/>
            <person name="Roger A.J."/>
            <person name="Ruiz-Trillo I."/>
            <person name="Young S.K."/>
            <person name="Zeng Q."/>
            <person name="Gargeya S."/>
            <person name="Fitzgerald M."/>
            <person name="Haas B."/>
            <person name="Abouelleil A."/>
            <person name="Alvarado L."/>
            <person name="Arachchi H.M."/>
            <person name="Berlin A."/>
            <person name="Chapman S.B."/>
            <person name="Gearin G."/>
            <person name="Goldberg J."/>
            <person name="Griggs A."/>
            <person name="Gujja S."/>
            <person name="Hansen M."/>
            <person name="Heiman D."/>
            <person name="Howarth C."/>
            <person name="Larimer J."/>
            <person name="Lui A."/>
            <person name="MacDonald P.J.P."/>
            <person name="McCowen C."/>
            <person name="Montmayeur A."/>
            <person name="Murphy C."/>
            <person name="Neiman D."/>
            <person name="Pearson M."/>
            <person name="Priest M."/>
            <person name="Roberts A."/>
            <person name="Saif S."/>
            <person name="Shea T."/>
            <person name="Sisk P."/>
            <person name="Stolte C."/>
            <person name="Sykes S."/>
            <person name="Wortman J."/>
            <person name="Nusbaum C."/>
            <person name="Birren B."/>
        </authorList>
    </citation>
    <scope>NUCLEOTIDE SEQUENCE [LARGE SCALE GENOMIC DNA]</scope>
    <source>
        <strain evidence="1 2">ATCC 38327</strain>
    </source>
</reference>
<keyword evidence="2" id="KW-1185">Reference proteome</keyword>
<proteinExistence type="predicted"/>
<evidence type="ECO:0000313" key="2">
    <source>
        <dbReference type="Proteomes" id="UP000054350"/>
    </source>
</evidence>
<protein>
    <submittedName>
        <fullName evidence="1">Uncharacterized protein</fullName>
    </submittedName>
</protein>
<name>A0A0L0SVP2_ALLM3</name>
<dbReference type="VEuPathDB" id="FungiDB:AMAG_11554"/>
<organism evidence="1 2">
    <name type="scientific">Allomyces macrogynus (strain ATCC 38327)</name>
    <name type="common">Allomyces javanicus var. macrogynus</name>
    <dbReference type="NCBI Taxonomy" id="578462"/>
    <lineage>
        <taxon>Eukaryota</taxon>
        <taxon>Fungi</taxon>
        <taxon>Fungi incertae sedis</taxon>
        <taxon>Blastocladiomycota</taxon>
        <taxon>Blastocladiomycetes</taxon>
        <taxon>Blastocladiales</taxon>
        <taxon>Blastocladiaceae</taxon>
        <taxon>Allomyces</taxon>
    </lineage>
</organism>
<dbReference type="EMBL" id="GG745350">
    <property type="protein sequence ID" value="KNE66414.1"/>
    <property type="molecule type" value="Genomic_DNA"/>
</dbReference>
<accession>A0A0L0SVP2</accession>
<dbReference type="Proteomes" id="UP000054350">
    <property type="component" value="Unassembled WGS sequence"/>
</dbReference>
<reference evidence="2" key="2">
    <citation type="submission" date="2009-11" db="EMBL/GenBank/DDBJ databases">
        <title>The Genome Sequence of Allomyces macrogynus strain ATCC 38327.</title>
        <authorList>
            <consortium name="The Broad Institute Genome Sequencing Platform"/>
            <person name="Russ C."/>
            <person name="Cuomo C."/>
            <person name="Shea T."/>
            <person name="Young S.K."/>
            <person name="Zeng Q."/>
            <person name="Koehrsen M."/>
            <person name="Haas B."/>
            <person name="Borodovsky M."/>
            <person name="Guigo R."/>
            <person name="Alvarado L."/>
            <person name="Berlin A."/>
            <person name="Borenstein D."/>
            <person name="Chen Z."/>
            <person name="Engels R."/>
            <person name="Freedman E."/>
            <person name="Gellesch M."/>
            <person name="Goldberg J."/>
            <person name="Griggs A."/>
            <person name="Gujja S."/>
            <person name="Heiman D."/>
            <person name="Hepburn T."/>
            <person name="Howarth C."/>
            <person name="Jen D."/>
            <person name="Larson L."/>
            <person name="Lewis B."/>
            <person name="Mehta T."/>
            <person name="Park D."/>
            <person name="Pearson M."/>
            <person name="Roberts A."/>
            <person name="Saif S."/>
            <person name="Shenoy N."/>
            <person name="Sisk P."/>
            <person name="Stolte C."/>
            <person name="Sykes S."/>
            <person name="Walk T."/>
            <person name="White J."/>
            <person name="Yandava C."/>
            <person name="Burger G."/>
            <person name="Gray M.W."/>
            <person name="Holland P.W.H."/>
            <person name="King N."/>
            <person name="Lang F.B.F."/>
            <person name="Roger A.J."/>
            <person name="Ruiz-Trillo I."/>
            <person name="Lander E."/>
            <person name="Nusbaum C."/>
        </authorList>
    </citation>
    <scope>NUCLEOTIDE SEQUENCE [LARGE SCALE GENOMIC DNA]</scope>
    <source>
        <strain evidence="2">ATCC 38327</strain>
    </source>
</reference>
<sequence length="252" mass="27804">MTVVHIKAATTCGLGKLDMSVMTYDTTMRDAPDDARLHRFLATAIAPGDVIIMVGHGRFWPGLTMGTLRQIDALGATGIVKDGSSREEPWAFCARVDDPKTVAQVGGIRDAKDGIPTKRFEKTYAMESLKDYVPHYLERSGGFTRRQVWGRVATRGGRADAEVFVDGVLVTTQRKGGLALFSVYADRIGTVQWFDTKSDIFVSEKLQAAVNAVMNEQELRVSVLVAFDDGFTQNVNENARQVIRHVFNTLSE</sequence>
<dbReference type="OrthoDB" id="10336944at2759"/>